<proteinExistence type="predicted"/>
<organism evidence="1">
    <name type="scientific">human gut metagenome</name>
    <dbReference type="NCBI Taxonomy" id="408170"/>
    <lineage>
        <taxon>unclassified sequences</taxon>
        <taxon>metagenomes</taxon>
        <taxon>organismal metagenomes</taxon>
    </lineage>
</organism>
<dbReference type="AlphaFoldDB" id="K1SHL7"/>
<reference evidence="1" key="1">
    <citation type="journal article" date="2013" name="Environ. Microbiol.">
        <title>Microbiota from the distal guts of lean and obese adolescents exhibit partial functional redundancy besides clear differences in community structure.</title>
        <authorList>
            <person name="Ferrer M."/>
            <person name="Ruiz A."/>
            <person name="Lanza F."/>
            <person name="Haange S.B."/>
            <person name="Oberbach A."/>
            <person name="Till H."/>
            <person name="Bargiela R."/>
            <person name="Campoy C."/>
            <person name="Segura M.T."/>
            <person name="Richter M."/>
            <person name="von Bergen M."/>
            <person name="Seifert J."/>
            <person name="Suarez A."/>
        </authorList>
    </citation>
    <scope>NUCLEOTIDE SEQUENCE</scope>
</reference>
<protein>
    <submittedName>
        <fullName evidence="1">Uncharacterized protein</fullName>
    </submittedName>
</protein>
<accession>K1SHL7</accession>
<sequence>MLVFNNVPTEDIIYTNCDNEISRIPEGDVGKSGIYDYLRDFFVDSYSTQKMYVIFVTSKNTKESWGALTEVGAAWITQIEHKIFNIHDFRPEHPLDDEQQWHTSFRDEDGNLYMSKLSADIFSQKIEYICDKLGYRKRTRQENTDHLETLVKITPR</sequence>
<evidence type="ECO:0000313" key="1">
    <source>
        <dbReference type="EMBL" id="EKC54924.1"/>
    </source>
</evidence>
<name>K1SHL7_9ZZZZ</name>
<dbReference type="EMBL" id="AJWY01010661">
    <property type="protein sequence ID" value="EKC54924.1"/>
    <property type="molecule type" value="Genomic_DNA"/>
</dbReference>
<gene>
    <name evidence="1" type="ORF">LEA_15622</name>
</gene>
<comment type="caution">
    <text evidence="1">The sequence shown here is derived from an EMBL/GenBank/DDBJ whole genome shotgun (WGS) entry which is preliminary data.</text>
</comment>